<gene>
    <name evidence="3" type="ORF">A0O28_0086450</name>
</gene>
<comment type="caution">
    <text evidence="3">The sequence shown here is derived from an EMBL/GenBank/DDBJ whole genome shotgun (WGS) entry which is preliminary data.</text>
</comment>
<dbReference type="OrthoDB" id="5213630at2759"/>
<evidence type="ECO:0000313" key="4">
    <source>
        <dbReference type="Proteomes" id="UP000191004"/>
    </source>
</evidence>
<protein>
    <submittedName>
        <fullName evidence="3">Uncharacterized protein</fullName>
    </submittedName>
</protein>
<dbReference type="AlphaFoldDB" id="A0A1T3CPJ6"/>
<organism evidence="3 4">
    <name type="scientific">Trichoderma guizhouense</name>
    <dbReference type="NCBI Taxonomy" id="1491466"/>
    <lineage>
        <taxon>Eukaryota</taxon>
        <taxon>Fungi</taxon>
        <taxon>Dikarya</taxon>
        <taxon>Ascomycota</taxon>
        <taxon>Pezizomycotina</taxon>
        <taxon>Sordariomycetes</taxon>
        <taxon>Hypocreomycetidae</taxon>
        <taxon>Hypocreales</taxon>
        <taxon>Hypocreaceae</taxon>
        <taxon>Trichoderma</taxon>
    </lineage>
</organism>
<feature type="coiled-coil region" evidence="1">
    <location>
        <begin position="130"/>
        <end position="196"/>
    </location>
</feature>
<sequence>MEVDLPAKTHNLRQNKDNRLDYKECSNSDSETSDTTDEASAESEYNPPPSTVSGVKTRSRAKKETQSLERTTQSFERTTQSSANRPNVTKRSNETYQSENTRPSKRGRPTATDITIKKFTTQACAWMETFASNARELENTRSENQELKRQIKRLDSALKQEQEYRLQEETAQSEDIHRLELKCKDLTRKLLSALEEAKKDSGKYVKVSDSGIQEKWRRITYNIGDMVTQYLNEYPIEQSGILWSLLAELETPLPQSDDQIMMLRNHILRRTIWHFLMIGIFEGEFSIWHGDSGRTLTQFLAVQNEDHLEDTQHLRMISQIKSTAVAELGDEIQLNEEAIDELTSTVTTAVQKFIGNFTKDSTSEAAEEEAVPDPTKQFQAMFKGLVKEAACLHTIMMKSKAIFLLKWIGETHGSTGDNYDPNNMDARQIGLSADSSLFVVRFVEAPALVKIGNADGEDFHLGMTLCKSSVVLEERDTHWPLRTTHYISDSEDGDGDRKESYSLPPIKEESEDD</sequence>
<reference evidence="3 4" key="1">
    <citation type="submission" date="2016-04" db="EMBL/GenBank/DDBJ databases">
        <title>Multiple horizontal gene transfer events from other fungi enriched the ability of the initially mycotrophic fungus Trichoderma (Ascomycota) to feed on dead plant biomass.</title>
        <authorList>
            <person name="Atanasova L."/>
            <person name="Chenthamara K."/>
            <person name="Zhang J."/>
            <person name="Grujic M."/>
            <person name="Henrissat B."/>
            <person name="Kuo A."/>
            <person name="Aertz A."/>
            <person name="Salamov A."/>
            <person name="Lipzen A."/>
            <person name="Labutti K."/>
            <person name="Barry K."/>
            <person name="Miao Y."/>
            <person name="Rahimi M.J."/>
            <person name="Shen Q."/>
            <person name="Grigoriev I.V."/>
            <person name="Kubicek C.P."/>
            <person name="Druzhinina I.S."/>
        </authorList>
    </citation>
    <scope>NUCLEOTIDE SEQUENCE [LARGE SCALE GENOMIC DNA]</scope>
    <source>
        <strain evidence="3 4">NJAU 4742</strain>
    </source>
</reference>
<feature type="compositionally biased region" description="Acidic residues" evidence="2">
    <location>
        <begin position="31"/>
        <end position="41"/>
    </location>
</feature>
<dbReference type="EMBL" id="LVVK01000011">
    <property type="protein sequence ID" value="OPB43009.1"/>
    <property type="molecule type" value="Genomic_DNA"/>
</dbReference>
<feature type="compositionally biased region" description="Basic and acidic residues" evidence="2">
    <location>
        <begin position="14"/>
        <end position="26"/>
    </location>
</feature>
<accession>A0A1T3CPJ6</accession>
<dbReference type="Proteomes" id="UP000191004">
    <property type="component" value="Unassembled WGS sequence"/>
</dbReference>
<feature type="compositionally biased region" description="Polar residues" evidence="2">
    <location>
        <begin position="68"/>
        <end position="101"/>
    </location>
</feature>
<proteinExistence type="predicted"/>
<feature type="region of interest" description="Disordered" evidence="2">
    <location>
        <begin position="485"/>
        <end position="513"/>
    </location>
</feature>
<evidence type="ECO:0000313" key="3">
    <source>
        <dbReference type="EMBL" id="OPB43009.1"/>
    </source>
</evidence>
<keyword evidence="1" id="KW-0175">Coiled coil</keyword>
<evidence type="ECO:0000256" key="2">
    <source>
        <dbReference type="SAM" id="MobiDB-lite"/>
    </source>
</evidence>
<name>A0A1T3CPJ6_9HYPO</name>
<keyword evidence="4" id="KW-1185">Reference proteome</keyword>
<evidence type="ECO:0000256" key="1">
    <source>
        <dbReference type="SAM" id="Coils"/>
    </source>
</evidence>
<feature type="region of interest" description="Disordered" evidence="2">
    <location>
        <begin position="1"/>
        <end position="113"/>
    </location>
</feature>